<dbReference type="PANTHER" id="PTHR11802">
    <property type="entry name" value="SERINE PROTEASE FAMILY S10 SERINE CARBOXYPEPTIDASE"/>
    <property type="match status" value="1"/>
</dbReference>
<dbReference type="EMBL" id="JANCLU010000033">
    <property type="protein sequence ID" value="MCP8941026.1"/>
    <property type="molecule type" value="Genomic_DNA"/>
</dbReference>
<keyword evidence="4" id="KW-0378">Hydrolase</keyword>
<feature type="compositionally biased region" description="Basic and acidic residues" evidence="6">
    <location>
        <begin position="67"/>
        <end position="81"/>
    </location>
</feature>
<accession>A0ABT1LHP1</accession>
<keyword evidence="1" id="KW-0121">Carboxypeptidase</keyword>
<dbReference type="InterPro" id="IPR001563">
    <property type="entry name" value="Peptidase_S10"/>
</dbReference>
<evidence type="ECO:0000256" key="3">
    <source>
        <dbReference type="ARBA" id="ARBA00022729"/>
    </source>
</evidence>
<reference evidence="7 8" key="1">
    <citation type="submission" date="2022-07" db="EMBL/GenBank/DDBJ databases">
        <authorList>
            <person name="Li W.-J."/>
            <person name="Deng Q.-Q."/>
        </authorList>
    </citation>
    <scope>NUCLEOTIDE SEQUENCE [LARGE SCALE GENOMIC DNA]</scope>
    <source>
        <strain evidence="7 8">SYSU M60028</strain>
    </source>
</reference>
<feature type="region of interest" description="Disordered" evidence="6">
    <location>
        <begin position="38"/>
        <end position="82"/>
    </location>
</feature>
<dbReference type="InterPro" id="IPR029058">
    <property type="entry name" value="AB_hydrolase_fold"/>
</dbReference>
<dbReference type="Proteomes" id="UP001205890">
    <property type="component" value="Unassembled WGS sequence"/>
</dbReference>
<organism evidence="7 8">
    <name type="scientific">Alsobacter ponti</name>
    <dbReference type="NCBI Taxonomy" id="2962936"/>
    <lineage>
        <taxon>Bacteria</taxon>
        <taxon>Pseudomonadati</taxon>
        <taxon>Pseudomonadota</taxon>
        <taxon>Alphaproteobacteria</taxon>
        <taxon>Hyphomicrobiales</taxon>
        <taxon>Alsobacteraceae</taxon>
        <taxon>Alsobacter</taxon>
    </lineage>
</organism>
<dbReference type="SUPFAM" id="SSF53474">
    <property type="entry name" value="alpha/beta-Hydrolases"/>
    <property type="match status" value="1"/>
</dbReference>
<sequence>MLPTLMRPTPLAPLTRRLFAAALAVALFGAWPMAAGFAQQRPAPQERQDGERGRGQEGEAARPAQPDARKLPAESTTRHTLDIGGKPLAFTATLGVVPLFDGEGGPLIAEIGFVAYRLEGGDAGRPLTFLFNGGPGAASAYLNLGAVGPWRVDLSRPAPSASPLAAPNAESWLPFTDMVFLDPVGTGYSWTTLRGDDARRRFWSVDSDISVLAVAIRKWVEKEGRQLSPKFLVGESYGGFRVPKLARALQGEQGVGVRGLVMVSPVLDFGWRFQNRHTPLRWAGELPSMAAASREARGLQGRETLADVEAYASGEFVADFLKGPRDEAAVGRIAARVAGFTGLDEALLRRLGGRLDSRTFLRERTRGEQKIGSAYDALVLGYDPEPTSPVPHGDDPVLDATEAPLTAAATELYRKLGWRIDRPYRLLNREVGNQWMWGGRRAAPEALGDLREALALDPNMRALVAHGATDLVTPYFESKLLLDQLPALGDPARYPLAVYPGGHMFYDRPDSRAAFRDDAERLYKAALAGAER</sequence>
<name>A0ABT1LHP1_9HYPH</name>
<dbReference type="Gene3D" id="3.40.50.1820">
    <property type="entry name" value="alpha/beta hydrolase"/>
    <property type="match status" value="2"/>
</dbReference>
<evidence type="ECO:0000256" key="4">
    <source>
        <dbReference type="ARBA" id="ARBA00022801"/>
    </source>
</evidence>
<keyword evidence="5" id="KW-0325">Glycoprotein</keyword>
<evidence type="ECO:0000256" key="1">
    <source>
        <dbReference type="ARBA" id="ARBA00022645"/>
    </source>
</evidence>
<protein>
    <submittedName>
        <fullName evidence="7">Peptidase S10</fullName>
    </submittedName>
</protein>
<evidence type="ECO:0000313" key="8">
    <source>
        <dbReference type="Proteomes" id="UP001205890"/>
    </source>
</evidence>
<dbReference type="PROSITE" id="PS00131">
    <property type="entry name" value="CARBOXYPEPT_SER_SER"/>
    <property type="match status" value="1"/>
</dbReference>
<comment type="caution">
    <text evidence="7">The sequence shown here is derived from an EMBL/GenBank/DDBJ whole genome shotgun (WGS) entry which is preliminary data.</text>
</comment>
<keyword evidence="2" id="KW-0645">Protease</keyword>
<keyword evidence="3" id="KW-0732">Signal</keyword>
<evidence type="ECO:0000313" key="7">
    <source>
        <dbReference type="EMBL" id="MCP8941026.1"/>
    </source>
</evidence>
<gene>
    <name evidence="7" type="ORF">NK718_21080</name>
</gene>
<dbReference type="PANTHER" id="PTHR11802:SF3">
    <property type="entry name" value="RETINOID-INDUCIBLE SERINE CARBOXYPEPTIDASE"/>
    <property type="match status" value="1"/>
</dbReference>
<feature type="compositionally biased region" description="Basic and acidic residues" evidence="6">
    <location>
        <begin position="44"/>
        <end position="60"/>
    </location>
</feature>
<evidence type="ECO:0000256" key="5">
    <source>
        <dbReference type="ARBA" id="ARBA00023180"/>
    </source>
</evidence>
<evidence type="ECO:0000256" key="6">
    <source>
        <dbReference type="SAM" id="MobiDB-lite"/>
    </source>
</evidence>
<dbReference type="Pfam" id="PF00450">
    <property type="entry name" value="Peptidase_S10"/>
    <property type="match status" value="1"/>
</dbReference>
<dbReference type="InterPro" id="IPR018202">
    <property type="entry name" value="Ser_caboxypep_ser_AS"/>
</dbReference>
<evidence type="ECO:0000256" key="2">
    <source>
        <dbReference type="ARBA" id="ARBA00022670"/>
    </source>
</evidence>
<dbReference type="RefSeq" id="WP_254746429.1">
    <property type="nucleotide sequence ID" value="NZ_JANCLU010000033.1"/>
</dbReference>
<keyword evidence="8" id="KW-1185">Reference proteome</keyword>
<proteinExistence type="predicted"/>